<protein>
    <submittedName>
        <fullName evidence="3">Carbonic anhydrase 13</fullName>
    </submittedName>
</protein>
<gene>
    <name evidence="3" type="ORF">WN51_00594</name>
</gene>
<dbReference type="AlphaFoldDB" id="A0A0M9A2K7"/>
<dbReference type="GO" id="GO:0004089">
    <property type="term" value="F:carbonate dehydratase activity"/>
    <property type="evidence" value="ECO:0007669"/>
    <property type="project" value="InterPro"/>
</dbReference>
<reference evidence="3 4" key="1">
    <citation type="submission" date="2015-07" db="EMBL/GenBank/DDBJ databases">
        <title>The genome of Melipona quadrifasciata.</title>
        <authorList>
            <person name="Pan H."/>
            <person name="Kapheim K."/>
        </authorList>
    </citation>
    <scope>NUCLEOTIDE SEQUENCE [LARGE SCALE GENOMIC DNA]</scope>
    <source>
        <strain evidence="3">0111107301</strain>
        <tissue evidence="3">Whole body</tissue>
    </source>
</reference>
<organism evidence="3 4">
    <name type="scientific">Melipona quadrifasciata</name>
    <dbReference type="NCBI Taxonomy" id="166423"/>
    <lineage>
        <taxon>Eukaryota</taxon>
        <taxon>Metazoa</taxon>
        <taxon>Ecdysozoa</taxon>
        <taxon>Arthropoda</taxon>
        <taxon>Hexapoda</taxon>
        <taxon>Insecta</taxon>
        <taxon>Pterygota</taxon>
        <taxon>Neoptera</taxon>
        <taxon>Endopterygota</taxon>
        <taxon>Hymenoptera</taxon>
        <taxon>Apocrita</taxon>
        <taxon>Aculeata</taxon>
        <taxon>Apoidea</taxon>
        <taxon>Anthophila</taxon>
        <taxon>Apidae</taxon>
        <taxon>Melipona</taxon>
    </lineage>
</organism>
<dbReference type="Gene3D" id="3.10.200.10">
    <property type="entry name" value="Alpha carbonic anhydrase"/>
    <property type="match status" value="1"/>
</dbReference>
<evidence type="ECO:0000313" key="3">
    <source>
        <dbReference type="EMBL" id="KOX74529.1"/>
    </source>
</evidence>
<dbReference type="Proteomes" id="UP000053105">
    <property type="component" value="Unassembled WGS sequence"/>
</dbReference>
<dbReference type="InterPro" id="IPR023561">
    <property type="entry name" value="Carbonic_anhydrase_a-class"/>
</dbReference>
<name>A0A0M9A2K7_9HYME</name>
<dbReference type="PANTHER" id="PTHR18952">
    <property type="entry name" value="CARBONIC ANHYDRASE"/>
    <property type="match status" value="1"/>
</dbReference>
<dbReference type="Pfam" id="PF00194">
    <property type="entry name" value="Carb_anhydrase"/>
    <property type="match status" value="1"/>
</dbReference>
<feature type="domain" description="Alpha-carbonic anhydrase" evidence="2">
    <location>
        <begin position="21"/>
        <end position="286"/>
    </location>
</feature>
<dbReference type="CDD" id="cd00326">
    <property type="entry name" value="alpha_CA"/>
    <property type="match status" value="1"/>
</dbReference>
<evidence type="ECO:0000256" key="1">
    <source>
        <dbReference type="ARBA" id="ARBA00010718"/>
    </source>
</evidence>
<evidence type="ECO:0000313" key="4">
    <source>
        <dbReference type="Proteomes" id="UP000053105"/>
    </source>
</evidence>
<dbReference type="EMBL" id="KQ435788">
    <property type="protein sequence ID" value="KOX74529.1"/>
    <property type="molecule type" value="Genomic_DNA"/>
</dbReference>
<dbReference type="STRING" id="166423.A0A0M9A2K7"/>
<proteinExistence type="inferred from homology"/>
<accession>A0A0M9A2K7</accession>
<dbReference type="PROSITE" id="PS51144">
    <property type="entry name" value="ALPHA_CA_2"/>
    <property type="match status" value="1"/>
</dbReference>
<dbReference type="InterPro" id="IPR036398">
    <property type="entry name" value="CA_dom_sf"/>
</dbReference>
<dbReference type="InterPro" id="IPR001148">
    <property type="entry name" value="CA_dom"/>
</dbReference>
<dbReference type="GO" id="GO:0005737">
    <property type="term" value="C:cytoplasm"/>
    <property type="evidence" value="ECO:0007669"/>
    <property type="project" value="TreeGrafter"/>
</dbReference>
<comment type="similarity">
    <text evidence="1">Belongs to the alpha-carbonic anhydrase family.</text>
</comment>
<keyword evidence="4" id="KW-1185">Reference proteome</keyword>
<sequence>MFSCLNLPRNCISIAKDNAIESFGFNNFIQIGNEPDRYKENAKLIRDLFNTEGALESPIDLDISHMKIIELNSLEWIGIDIAPRKLKITNTGFTVILCAKWQQGGPYLSGGPFEGNYIFAQVHFHWGENEMKGSEHTVDGASMPMELHVVHFKEEYETLESALRRPNGVTVLVYFCKLQDKPNEFIDGIVNNLALIRTAHSSVRITPSKLTNILRPFSQDYFLYWGSITTAQNIHNIFWIICREPIGISAKQIAEFRGLNDEKGMFILSNIRPLKGKQEKSVFHVSPSGSTYASLLPIPRDLLSSEIEEDGNTNNDIIA</sequence>
<dbReference type="SMART" id="SM01057">
    <property type="entry name" value="Carb_anhydrase"/>
    <property type="match status" value="1"/>
</dbReference>
<dbReference type="PANTHER" id="PTHR18952:SF233">
    <property type="entry name" value="CARBONIC ANHYDRASE 14"/>
    <property type="match status" value="1"/>
</dbReference>
<dbReference type="GO" id="GO:0008270">
    <property type="term" value="F:zinc ion binding"/>
    <property type="evidence" value="ECO:0007669"/>
    <property type="project" value="InterPro"/>
</dbReference>
<dbReference type="SUPFAM" id="SSF51069">
    <property type="entry name" value="Carbonic anhydrase"/>
    <property type="match status" value="1"/>
</dbReference>
<evidence type="ECO:0000259" key="2">
    <source>
        <dbReference type="PROSITE" id="PS51144"/>
    </source>
</evidence>
<dbReference type="OrthoDB" id="429145at2759"/>